<feature type="domain" description="DUF1468" evidence="2">
    <location>
        <begin position="15"/>
        <end position="135"/>
    </location>
</feature>
<keyword evidence="1" id="KW-0812">Transmembrane</keyword>
<evidence type="ECO:0000313" key="3">
    <source>
        <dbReference type="EMBL" id="MBR0575014.1"/>
    </source>
</evidence>
<dbReference type="RefSeq" id="WP_211799522.1">
    <property type="nucleotide sequence ID" value="NZ_JAGSCS010000001.1"/>
</dbReference>
<evidence type="ECO:0000313" key="4">
    <source>
        <dbReference type="Proteomes" id="UP000675379"/>
    </source>
</evidence>
<accession>A0A941CP01</accession>
<sequence>MPDIKLKIVHSQSHTVFPKIVFWILVILACVIVIQTVLKAKKENRKLFDFKGKHFFEENYDKVKLFGTLVLLVLYLVLMNVLGFILASILFIGLFNILYDGKFGKKDLLVSFGISAVETLLVWFVFGYIFSITLP</sequence>
<name>A0A941CP01_9CLOT</name>
<evidence type="ECO:0000256" key="1">
    <source>
        <dbReference type="SAM" id="Phobius"/>
    </source>
</evidence>
<feature type="transmembrane region" description="Helical" evidence="1">
    <location>
        <begin position="109"/>
        <end position="130"/>
    </location>
</feature>
<gene>
    <name evidence="3" type="ORF">KCG48_01540</name>
</gene>
<keyword evidence="4" id="KW-1185">Reference proteome</keyword>
<protein>
    <submittedName>
        <fullName evidence="3">Tripartite tricarboxylate transporter TctB family protein</fullName>
    </submittedName>
</protein>
<feature type="transmembrane region" description="Helical" evidence="1">
    <location>
        <begin position="69"/>
        <end position="97"/>
    </location>
</feature>
<dbReference type="EMBL" id="JAGSCS010000001">
    <property type="protein sequence ID" value="MBR0575014.1"/>
    <property type="molecule type" value="Genomic_DNA"/>
</dbReference>
<proteinExistence type="predicted"/>
<dbReference type="AlphaFoldDB" id="A0A941CP01"/>
<keyword evidence="1" id="KW-1133">Transmembrane helix</keyword>
<dbReference type="Pfam" id="PF07331">
    <property type="entry name" value="TctB"/>
    <property type="match status" value="1"/>
</dbReference>
<dbReference type="PROSITE" id="PS51257">
    <property type="entry name" value="PROKAR_LIPOPROTEIN"/>
    <property type="match status" value="1"/>
</dbReference>
<keyword evidence="1" id="KW-0472">Membrane</keyword>
<dbReference type="Proteomes" id="UP000675379">
    <property type="component" value="Unassembled WGS sequence"/>
</dbReference>
<dbReference type="InterPro" id="IPR009936">
    <property type="entry name" value="DUF1468"/>
</dbReference>
<comment type="caution">
    <text evidence="3">The sequence shown here is derived from an EMBL/GenBank/DDBJ whole genome shotgun (WGS) entry which is preliminary data.</text>
</comment>
<feature type="transmembrane region" description="Helical" evidence="1">
    <location>
        <begin position="20"/>
        <end position="38"/>
    </location>
</feature>
<evidence type="ECO:0000259" key="2">
    <source>
        <dbReference type="Pfam" id="PF07331"/>
    </source>
</evidence>
<organism evidence="3 4">
    <name type="scientific">Proteiniclasticum sediminis</name>
    <dbReference type="NCBI Taxonomy" id="2804028"/>
    <lineage>
        <taxon>Bacteria</taxon>
        <taxon>Bacillati</taxon>
        <taxon>Bacillota</taxon>
        <taxon>Clostridia</taxon>
        <taxon>Eubacteriales</taxon>
        <taxon>Clostridiaceae</taxon>
        <taxon>Proteiniclasticum</taxon>
    </lineage>
</organism>
<reference evidence="3" key="1">
    <citation type="submission" date="2021-04" db="EMBL/GenBank/DDBJ databases">
        <title>Proteiniclasticum sedimins sp. nov., an obligate anaerobic bacterium isolated from anaerobic sludge.</title>
        <authorList>
            <person name="Liu J."/>
        </authorList>
    </citation>
    <scope>NUCLEOTIDE SEQUENCE</scope>
    <source>
        <strain evidence="3">BAD-10</strain>
    </source>
</reference>